<keyword evidence="4" id="KW-1185">Reference proteome</keyword>
<accession>A0ABR4I6W0</accession>
<organism evidence="3 4">
    <name type="scientific">Aspergillus cavernicola</name>
    <dbReference type="NCBI Taxonomy" id="176166"/>
    <lineage>
        <taxon>Eukaryota</taxon>
        <taxon>Fungi</taxon>
        <taxon>Dikarya</taxon>
        <taxon>Ascomycota</taxon>
        <taxon>Pezizomycotina</taxon>
        <taxon>Eurotiomycetes</taxon>
        <taxon>Eurotiomycetidae</taxon>
        <taxon>Eurotiales</taxon>
        <taxon>Aspergillaceae</taxon>
        <taxon>Aspergillus</taxon>
        <taxon>Aspergillus subgen. Nidulantes</taxon>
    </lineage>
</organism>
<dbReference type="Proteomes" id="UP001610335">
    <property type="component" value="Unassembled WGS sequence"/>
</dbReference>
<dbReference type="PANTHER" id="PTHR43157">
    <property type="entry name" value="PHOSPHATIDYLINOSITOL-GLYCAN BIOSYNTHESIS CLASS F PROTEIN-RELATED"/>
    <property type="match status" value="1"/>
</dbReference>
<protein>
    <submittedName>
        <fullName evidence="3">NAD(P)-binding protein</fullName>
    </submittedName>
</protein>
<comment type="caution">
    <text evidence="3">The sequence shown here is derived from an EMBL/GenBank/DDBJ whole genome shotgun (WGS) entry which is preliminary data.</text>
</comment>
<keyword evidence="2" id="KW-0560">Oxidoreductase</keyword>
<proteinExistence type="inferred from homology"/>
<evidence type="ECO:0000313" key="4">
    <source>
        <dbReference type="Proteomes" id="UP001610335"/>
    </source>
</evidence>
<sequence>MPFYNTYPGFLYRQFFICPSRVPSSLSLHGRAGMVTGANTGLGYHASLQLLNSGLSRLILAVRNVAKGEAARETLLASVSESNKPPIVEVWELDLASYSSITAFVERLKQSGIHLDFAILNAGVANFTYGLNASTGHEDSIQINWLSTALLTLLLMPVLDQQAAANNERPRPIISIVGSETAAWAKFKEAQTATEQQTSLVKALDAEGNFDMTDRYYTSKLLYQLFFLELVRNHRSSALRASGTVLNIVNPGFCYGSELHRGVEGALGMVLGGMKRVVGRSVSMGARTLVHAAVLAGAESNGKYLSDNRPAPFAGYGDRLLGRTTQGEVWDETVTELRSVVDMTKLLSEI</sequence>
<dbReference type="Gene3D" id="3.40.50.720">
    <property type="entry name" value="NAD(P)-binding Rossmann-like Domain"/>
    <property type="match status" value="1"/>
</dbReference>
<dbReference type="InterPro" id="IPR036291">
    <property type="entry name" value="NAD(P)-bd_dom_sf"/>
</dbReference>
<dbReference type="EMBL" id="JBFXLS010000052">
    <property type="protein sequence ID" value="KAL2823493.1"/>
    <property type="molecule type" value="Genomic_DNA"/>
</dbReference>
<dbReference type="PANTHER" id="PTHR43157:SF31">
    <property type="entry name" value="PHOSPHATIDYLINOSITOL-GLYCAN BIOSYNTHESIS CLASS F PROTEIN"/>
    <property type="match status" value="1"/>
</dbReference>
<gene>
    <name evidence="3" type="ORF">BDW59DRAFT_148680</name>
</gene>
<dbReference type="Pfam" id="PF00106">
    <property type="entry name" value="adh_short"/>
    <property type="match status" value="1"/>
</dbReference>
<evidence type="ECO:0000256" key="2">
    <source>
        <dbReference type="ARBA" id="ARBA00023002"/>
    </source>
</evidence>
<reference evidence="3 4" key="1">
    <citation type="submission" date="2024-07" db="EMBL/GenBank/DDBJ databases">
        <title>Section-level genome sequencing and comparative genomics of Aspergillus sections Usti and Cavernicolus.</title>
        <authorList>
            <consortium name="Lawrence Berkeley National Laboratory"/>
            <person name="Nybo J.L."/>
            <person name="Vesth T.C."/>
            <person name="Theobald S."/>
            <person name="Frisvad J.C."/>
            <person name="Larsen T.O."/>
            <person name="Kjaerboelling I."/>
            <person name="Rothschild-Mancinelli K."/>
            <person name="Lyhne E.K."/>
            <person name="Kogle M.E."/>
            <person name="Barry K."/>
            <person name="Clum A."/>
            <person name="Na H."/>
            <person name="Ledsgaard L."/>
            <person name="Lin J."/>
            <person name="Lipzen A."/>
            <person name="Kuo A."/>
            <person name="Riley R."/>
            <person name="Mondo S."/>
            <person name="LaButti K."/>
            <person name="Haridas S."/>
            <person name="Pangalinan J."/>
            <person name="Salamov A.A."/>
            <person name="Simmons B.A."/>
            <person name="Magnuson J.K."/>
            <person name="Chen J."/>
            <person name="Drula E."/>
            <person name="Henrissat B."/>
            <person name="Wiebenga A."/>
            <person name="Lubbers R.J."/>
            <person name="Gomes A.C."/>
            <person name="Makela M.R."/>
            <person name="Stajich J."/>
            <person name="Grigoriev I.V."/>
            <person name="Mortensen U.H."/>
            <person name="De vries R.P."/>
            <person name="Baker S.E."/>
            <person name="Andersen M.R."/>
        </authorList>
    </citation>
    <scope>NUCLEOTIDE SEQUENCE [LARGE SCALE GENOMIC DNA]</scope>
    <source>
        <strain evidence="3 4">CBS 600.67</strain>
    </source>
</reference>
<comment type="similarity">
    <text evidence="1">Belongs to the short-chain dehydrogenases/reductases (SDR) family.</text>
</comment>
<evidence type="ECO:0000313" key="3">
    <source>
        <dbReference type="EMBL" id="KAL2823493.1"/>
    </source>
</evidence>
<dbReference type="InterPro" id="IPR002347">
    <property type="entry name" value="SDR_fam"/>
</dbReference>
<dbReference type="SUPFAM" id="SSF51735">
    <property type="entry name" value="NAD(P)-binding Rossmann-fold domains"/>
    <property type="match status" value="1"/>
</dbReference>
<name>A0ABR4I6W0_9EURO</name>
<evidence type="ECO:0000256" key="1">
    <source>
        <dbReference type="ARBA" id="ARBA00006484"/>
    </source>
</evidence>